<organism evidence="1 2">
    <name type="scientific">Trifolium medium</name>
    <dbReference type="NCBI Taxonomy" id="97028"/>
    <lineage>
        <taxon>Eukaryota</taxon>
        <taxon>Viridiplantae</taxon>
        <taxon>Streptophyta</taxon>
        <taxon>Embryophyta</taxon>
        <taxon>Tracheophyta</taxon>
        <taxon>Spermatophyta</taxon>
        <taxon>Magnoliopsida</taxon>
        <taxon>eudicotyledons</taxon>
        <taxon>Gunneridae</taxon>
        <taxon>Pentapetalae</taxon>
        <taxon>rosids</taxon>
        <taxon>fabids</taxon>
        <taxon>Fabales</taxon>
        <taxon>Fabaceae</taxon>
        <taxon>Papilionoideae</taxon>
        <taxon>50 kb inversion clade</taxon>
        <taxon>NPAAA clade</taxon>
        <taxon>Hologalegina</taxon>
        <taxon>IRL clade</taxon>
        <taxon>Trifolieae</taxon>
        <taxon>Trifolium</taxon>
    </lineage>
</organism>
<dbReference type="EMBL" id="LXQA011371490">
    <property type="protein sequence ID" value="MCI94956.1"/>
    <property type="molecule type" value="Genomic_DNA"/>
</dbReference>
<protein>
    <submittedName>
        <fullName evidence="1">Uncharacterized protein</fullName>
    </submittedName>
</protein>
<proteinExistence type="predicted"/>
<evidence type="ECO:0000313" key="2">
    <source>
        <dbReference type="Proteomes" id="UP000265520"/>
    </source>
</evidence>
<comment type="caution">
    <text evidence="1">The sequence shown here is derived from an EMBL/GenBank/DDBJ whole genome shotgun (WGS) entry which is preliminary data.</text>
</comment>
<accession>A0A392W3I0</accession>
<dbReference type="Proteomes" id="UP000265520">
    <property type="component" value="Unassembled WGS sequence"/>
</dbReference>
<name>A0A392W3I0_9FABA</name>
<sequence>VVIGAELGRENHGSIPCNCDQEGTGTT</sequence>
<reference evidence="1 2" key="1">
    <citation type="journal article" date="2018" name="Front. Plant Sci.">
        <title>Red Clover (Trifolium pratense) and Zigzag Clover (T. medium) - A Picture of Genomic Similarities and Differences.</title>
        <authorList>
            <person name="Dluhosova J."/>
            <person name="Istvanek J."/>
            <person name="Nedelnik J."/>
            <person name="Repkova J."/>
        </authorList>
    </citation>
    <scope>NUCLEOTIDE SEQUENCE [LARGE SCALE GENOMIC DNA]</scope>
    <source>
        <strain evidence="2">cv. 10/8</strain>
        <tissue evidence="1">Leaf</tissue>
    </source>
</reference>
<keyword evidence="2" id="KW-1185">Reference proteome</keyword>
<evidence type="ECO:0000313" key="1">
    <source>
        <dbReference type="EMBL" id="MCI94956.1"/>
    </source>
</evidence>
<dbReference type="AlphaFoldDB" id="A0A392W3I0"/>
<feature type="non-terminal residue" evidence="1">
    <location>
        <position position="1"/>
    </location>
</feature>